<reference evidence="1 2" key="1">
    <citation type="submission" date="2016-01" db="EMBL/GenBank/DDBJ databases">
        <authorList>
            <person name="Oliw E.H."/>
        </authorList>
    </citation>
    <scope>NUCLEOTIDE SEQUENCE [LARGE SCALE GENOMIC DNA]</scope>
    <source>
        <strain evidence="1 2">MJR8628B</strain>
    </source>
</reference>
<name>A0A133KR12_BIFBI</name>
<dbReference type="GO" id="GO:0030246">
    <property type="term" value="F:carbohydrate binding"/>
    <property type="evidence" value="ECO:0007669"/>
    <property type="project" value="InterPro"/>
</dbReference>
<dbReference type="GO" id="GO:0004034">
    <property type="term" value="F:aldose 1-epimerase activity"/>
    <property type="evidence" value="ECO:0007669"/>
    <property type="project" value="TreeGrafter"/>
</dbReference>
<proteinExistence type="predicted"/>
<dbReference type="InterPro" id="IPR014718">
    <property type="entry name" value="GH-type_carb-bd"/>
</dbReference>
<dbReference type="GO" id="GO:0006006">
    <property type="term" value="P:glucose metabolic process"/>
    <property type="evidence" value="ECO:0007669"/>
    <property type="project" value="TreeGrafter"/>
</dbReference>
<accession>A0A133KR12</accession>
<dbReference type="PATRIC" id="fig|1681.53.peg.568"/>
<dbReference type="Gene3D" id="2.70.98.10">
    <property type="match status" value="1"/>
</dbReference>
<dbReference type="EMBL" id="LRPO01000020">
    <property type="protein sequence ID" value="KWZ81998.1"/>
    <property type="molecule type" value="Genomic_DNA"/>
</dbReference>
<dbReference type="Pfam" id="PF01263">
    <property type="entry name" value="Aldose_epim"/>
    <property type="match status" value="1"/>
</dbReference>
<gene>
    <name evidence="1" type="ORF">HMPREF3196_00581</name>
</gene>
<dbReference type="PANTHER" id="PTHR10091">
    <property type="entry name" value="ALDOSE-1-EPIMERASE"/>
    <property type="match status" value="1"/>
</dbReference>
<dbReference type="AlphaFoldDB" id="A0A133KR12"/>
<dbReference type="InterPro" id="IPR011013">
    <property type="entry name" value="Gal_mutarotase_sf_dom"/>
</dbReference>
<organism evidence="1 2">
    <name type="scientific">Bifidobacterium bifidum</name>
    <dbReference type="NCBI Taxonomy" id="1681"/>
    <lineage>
        <taxon>Bacteria</taxon>
        <taxon>Bacillati</taxon>
        <taxon>Actinomycetota</taxon>
        <taxon>Actinomycetes</taxon>
        <taxon>Bifidobacteriales</taxon>
        <taxon>Bifidobacteriaceae</taxon>
        <taxon>Bifidobacterium</taxon>
    </lineage>
</organism>
<dbReference type="SUPFAM" id="SSF74650">
    <property type="entry name" value="Galactose mutarotase-like"/>
    <property type="match status" value="1"/>
</dbReference>
<sequence>MEQAMGTTPRTGNQYSIHHGDFSAVVCELGSKLRRFDYGGKEVFCSYGPDDLTPTCCGYILAPWPNRIKDGEYDFNCKHYCAPVNECHPEPRNNANHGYAYQYMWKLESLTENSVTQSLRFPNLDGYPFDVTVTATYELNDKGMTVTVSARNDGDEPAPWALGLHPWVANGKNGEASEQRDADSAACRLKIDADTHVTVDAGLVPNGTEPVDGTKFDLRDDPVLDGRAFDDAWVDVHRADDGTTTTVFTRPDGMEIKLVGDETINAWQCYTATGAPFDQHPNGIAVEPMTAPANAFRSGDHLTVIEPGKSVTTVVRYEVTVK</sequence>
<protein>
    <submittedName>
        <fullName evidence="1">Aldose 1-epimerase</fullName>
    </submittedName>
</protein>
<dbReference type="Proteomes" id="UP000070092">
    <property type="component" value="Unassembled WGS sequence"/>
</dbReference>
<evidence type="ECO:0000313" key="1">
    <source>
        <dbReference type="EMBL" id="KWZ81998.1"/>
    </source>
</evidence>
<comment type="caution">
    <text evidence="1">The sequence shown here is derived from an EMBL/GenBank/DDBJ whole genome shotgun (WGS) entry which is preliminary data.</text>
</comment>
<evidence type="ECO:0000313" key="2">
    <source>
        <dbReference type="Proteomes" id="UP000070092"/>
    </source>
</evidence>
<dbReference type="CDD" id="cd09022">
    <property type="entry name" value="Aldose_epim_Ec_YihR"/>
    <property type="match status" value="1"/>
</dbReference>
<dbReference type="InterPro" id="IPR008183">
    <property type="entry name" value="Aldose_1/G6P_1-epimerase"/>
</dbReference>
<dbReference type="GO" id="GO:0033499">
    <property type="term" value="P:galactose catabolic process via UDP-galactose, Leloir pathway"/>
    <property type="evidence" value="ECO:0007669"/>
    <property type="project" value="TreeGrafter"/>
</dbReference>
<dbReference type="InterPro" id="IPR037480">
    <property type="entry name" value="YihR-like"/>
</dbReference>
<dbReference type="PANTHER" id="PTHR10091:SF0">
    <property type="entry name" value="GALACTOSE MUTAROTASE"/>
    <property type="match status" value="1"/>
</dbReference>